<keyword evidence="1" id="KW-0732">Signal</keyword>
<dbReference type="AlphaFoldDB" id="A0A918WK54"/>
<evidence type="ECO:0000256" key="1">
    <source>
        <dbReference type="SAM" id="SignalP"/>
    </source>
</evidence>
<evidence type="ECO:0008006" key="4">
    <source>
        <dbReference type="Google" id="ProtNLM"/>
    </source>
</evidence>
<evidence type="ECO:0000313" key="3">
    <source>
        <dbReference type="Proteomes" id="UP000638981"/>
    </source>
</evidence>
<feature type="chain" id="PRO_5037056607" description="DUF4864 domain-containing protein" evidence="1">
    <location>
        <begin position="21"/>
        <end position="136"/>
    </location>
</feature>
<comment type="caution">
    <text evidence="2">The sequence shown here is derived from an EMBL/GenBank/DDBJ whole genome shotgun (WGS) entry which is preliminary data.</text>
</comment>
<feature type="signal peptide" evidence="1">
    <location>
        <begin position="1"/>
        <end position="20"/>
    </location>
</feature>
<dbReference type="RefSeq" id="WP_189411083.1">
    <property type="nucleotide sequence ID" value="NZ_BMYJ01000004.1"/>
</dbReference>
<proteinExistence type="predicted"/>
<dbReference type="EMBL" id="BMYJ01000004">
    <property type="protein sequence ID" value="GHC53793.1"/>
    <property type="molecule type" value="Genomic_DNA"/>
</dbReference>
<name>A0A918WK54_9RHOB</name>
<dbReference type="Pfam" id="PF16156">
    <property type="entry name" value="DUF4864"/>
    <property type="match status" value="1"/>
</dbReference>
<sequence length="136" mass="14918">MRRILLMTCLLVGMAGSVLAQDAAEVPIQKVIRDQISALQADDFGQAFTYASPMIKGIFGTPENFGKMVREGYPMVWRPSSVQMLELREVAGGLWQRVLVTDAQGRGHVLEYQMVETPEGWQINAVQLLPAPGTGA</sequence>
<evidence type="ECO:0000313" key="2">
    <source>
        <dbReference type="EMBL" id="GHC53793.1"/>
    </source>
</evidence>
<dbReference type="InterPro" id="IPR032347">
    <property type="entry name" value="DUF4864"/>
</dbReference>
<accession>A0A918WK54</accession>
<protein>
    <recommendedName>
        <fullName evidence="4">DUF4864 domain-containing protein</fullName>
    </recommendedName>
</protein>
<dbReference type="Proteomes" id="UP000638981">
    <property type="component" value="Unassembled WGS sequence"/>
</dbReference>
<reference evidence="2" key="2">
    <citation type="submission" date="2020-09" db="EMBL/GenBank/DDBJ databases">
        <authorList>
            <person name="Sun Q."/>
            <person name="Kim S."/>
        </authorList>
    </citation>
    <scope>NUCLEOTIDE SEQUENCE</scope>
    <source>
        <strain evidence="2">KCTC 23310</strain>
    </source>
</reference>
<gene>
    <name evidence="2" type="ORF">GCM10007315_15700</name>
</gene>
<organism evidence="2 3">
    <name type="scientific">Neogemmobacter tilapiae</name>
    <dbReference type="NCBI Taxonomy" id="875041"/>
    <lineage>
        <taxon>Bacteria</taxon>
        <taxon>Pseudomonadati</taxon>
        <taxon>Pseudomonadota</taxon>
        <taxon>Alphaproteobacteria</taxon>
        <taxon>Rhodobacterales</taxon>
        <taxon>Paracoccaceae</taxon>
        <taxon>Neogemmobacter</taxon>
    </lineage>
</organism>
<reference evidence="2" key="1">
    <citation type="journal article" date="2014" name="Int. J. Syst. Evol. Microbiol.">
        <title>Complete genome sequence of Corynebacterium casei LMG S-19264T (=DSM 44701T), isolated from a smear-ripened cheese.</title>
        <authorList>
            <consortium name="US DOE Joint Genome Institute (JGI-PGF)"/>
            <person name="Walter F."/>
            <person name="Albersmeier A."/>
            <person name="Kalinowski J."/>
            <person name="Ruckert C."/>
        </authorList>
    </citation>
    <scope>NUCLEOTIDE SEQUENCE</scope>
    <source>
        <strain evidence="2">KCTC 23310</strain>
    </source>
</reference>
<keyword evidence="3" id="KW-1185">Reference proteome</keyword>